<dbReference type="Proteomes" id="UP001470230">
    <property type="component" value="Unassembled WGS sequence"/>
</dbReference>
<evidence type="ECO:0000313" key="13">
    <source>
        <dbReference type="EMBL" id="KAK8899289.1"/>
    </source>
</evidence>
<dbReference type="PROSITE" id="PS00108">
    <property type="entry name" value="PROTEIN_KINASE_ST"/>
    <property type="match status" value="1"/>
</dbReference>
<dbReference type="SMART" id="SM00220">
    <property type="entry name" value="S_TKc"/>
    <property type="match status" value="1"/>
</dbReference>
<dbReference type="PROSITE" id="PS50011">
    <property type="entry name" value="PROTEIN_KINASE_DOM"/>
    <property type="match status" value="1"/>
</dbReference>
<dbReference type="EC" id="2.7.12.2" evidence="6"/>
<reference evidence="13 14" key="1">
    <citation type="submission" date="2024-04" db="EMBL/GenBank/DDBJ databases">
        <title>Tritrichomonas musculus Genome.</title>
        <authorList>
            <person name="Alves-Ferreira E."/>
            <person name="Grigg M."/>
            <person name="Lorenzi H."/>
            <person name="Galac M."/>
        </authorList>
    </citation>
    <scope>NUCLEOTIDE SEQUENCE [LARGE SCALE GENOMIC DNA]</scope>
    <source>
        <strain evidence="13 14">EAF2021</strain>
    </source>
</reference>
<evidence type="ECO:0000256" key="8">
    <source>
        <dbReference type="ARBA" id="ARBA00049299"/>
    </source>
</evidence>
<gene>
    <name evidence="13" type="ORF">M9Y10_001602</name>
</gene>
<comment type="catalytic activity">
    <reaction evidence="7">
        <text>L-seryl-[protein] + ATP = O-phospho-L-seryl-[protein] + ADP + H(+)</text>
        <dbReference type="Rhea" id="RHEA:17989"/>
        <dbReference type="Rhea" id="RHEA-COMP:9863"/>
        <dbReference type="Rhea" id="RHEA-COMP:11604"/>
        <dbReference type="ChEBI" id="CHEBI:15378"/>
        <dbReference type="ChEBI" id="CHEBI:29999"/>
        <dbReference type="ChEBI" id="CHEBI:30616"/>
        <dbReference type="ChEBI" id="CHEBI:83421"/>
        <dbReference type="ChEBI" id="CHEBI:456216"/>
        <dbReference type="EC" id="2.7.12.2"/>
    </reaction>
</comment>
<evidence type="ECO:0000256" key="7">
    <source>
        <dbReference type="ARBA" id="ARBA00049014"/>
    </source>
</evidence>
<keyword evidence="2 10" id="KW-0547">Nucleotide-binding</keyword>
<evidence type="ECO:0000313" key="14">
    <source>
        <dbReference type="Proteomes" id="UP001470230"/>
    </source>
</evidence>
<evidence type="ECO:0000256" key="10">
    <source>
        <dbReference type="PROSITE-ProRule" id="PRU10141"/>
    </source>
</evidence>
<dbReference type="SUPFAM" id="SSF56112">
    <property type="entry name" value="Protein kinase-like (PK-like)"/>
    <property type="match status" value="1"/>
</dbReference>
<evidence type="ECO:0000256" key="11">
    <source>
        <dbReference type="RuleBase" id="RU000304"/>
    </source>
</evidence>
<accession>A0ABR2L7E9</accession>
<feature type="domain" description="Protein kinase" evidence="12">
    <location>
        <begin position="55"/>
        <end position="306"/>
    </location>
</feature>
<dbReference type="InterPro" id="IPR008271">
    <property type="entry name" value="Ser/Thr_kinase_AS"/>
</dbReference>
<name>A0ABR2L7E9_9EUKA</name>
<dbReference type="InterPro" id="IPR000719">
    <property type="entry name" value="Prot_kinase_dom"/>
</dbReference>
<keyword evidence="4 10" id="KW-0067">ATP-binding</keyword>
<evidence type="ECO:0000256" key="1">
    <source>
        <dbReference type="ARBA" id="ARBA00022679"/>
    </source>
</evidence>
<evidence type="ECO:0000259" key="12">
    <source>
        <dbReference type="PROSITE" id="PS50011"/>
    </source>
</evidence>
<sequence length="343" mass="39294">MNKIYKTAIDVARDYPCQEIIDILSKRQFKATKQKKKEEPIPAIKLLSEDEVQNLDKLEELGSGGSGRVYKVAMKKIYALKQMIITKANFKNLRNFMSEYEIMNLLHHPNVLKVFGILMSSENILPCILLEYCPMNLEKGIEEKMFSNEEIVKIIYQIIEGMKYIHFKKIIHRDIKPSNILIASDGIVRISDFGISKLMSTRDQSMTLGIGSQKYMAPEIINEEDHYDEKVDVYSFGVLVFFVLSGGKIPNIKIGEILNGKKAEIPSSFTDFSKKLISDCWNFKSKDRPSFSAILERLIKSNYNLLPLKNNELKGVKAFVKLHKTKIPFCEVEDNSSHLPSLK</sequence>
<comment type="similarity">
    <text evidence="5">Belongs to the protein kinase superfamily. STE Ser/Thr protein kinase family. MAP kinase kinase subfamily.</text>
</comment>
<protein>
    <recommendedName>
        <fullName evidence="6">mitogen-activated protein kinase kinase</fullName>
        <ecNumber evidence="6">2.7.12.2</ecNumber>
    </recommendedName>
</protein>
<feature type="binding site" evidence="10">
    <location>
        <position position="81"/>
    </location>
    <ligand>
        <name>ATP</name>
        <dbReference type="ChEBI" id="CHEBI:30616"/>
    </ligand>
</feature>
<dbReference type="PROSITE" id="PS00107">
    <property type="entry name" value="PROTEIN_KINASE_ATP"/>
    <property type="match status" value="1"/>
</dbReference>
<evidence type="ECO:0000256" key="3">
    <source>
        <dbReference type="ARBA" id="ARBA00022777"/>
    </source>
</evidence>
<dbReference type="EMBL" id="JAPFFF010000001">
    <property type="protein sequence ID" value="KAK8899289.1"/>
    <property type="molecule type" value="Genomic_DNA"/>
</dbReference>
<dbReference type="InterPro" id="IPR017441">
    <property type="entry name" value="Protein_kinase_ATP_BS"/>
</dbReference>
<dbReference type="PIRSF" id="PIRSF000654">
    <property type="entry name" value="Integrin-linked_kinase"/>
    <property type="match status" value="1"/>
</dbReference>
<evidence type="ECO:0000256" key="6">
    <source>
        <dbReference type="ARBA" id="ARBA00038999"/>
    </source>
</evidence>
<comment type="catalytic activity">
    <reaction evidence="8">
        <text>L-threonyl-[protein] + ATP = O-phospho-L-threonyl-[protein] + ADP + H(+)</text>
        <dbReference type="Rhea" id="RHEA:46608"/>
        <dbReference type="Rhea" id="RHEA-COMP:11060"/>
        <dbReference type="Rhea" id="RHEA-COMP:11605"/>
        <dbReference type="ChEBI" id="CHEBI:15378"/>
        <dbReference type="ChEBI" id="CHEBI:30013"/>
        <dbReference type="ChEBI" id="CHEBI:30616"/>
        <dbReference type="ChEBI" id="CHEBI:61977"/>
        <dbReference type="ChEBI" id="CHEBI:456216"/>
        <dbReference type="EC" id="2.7.12.2"/>
    </reaction>
</comment>
<evidence type="ECO:0000256" key="9">
    <source>
        <dbReference type="ARBA" id="ARBA00051693"/>
    </source>
</evidence>
<dbReference type="PANTHER" id="PTHR48013">
    <property type="entry name" value="DUAL SPECIFICITY MITOGEN-ACTIVATED PROTEIN KINASE KINASE 5-RELATED"/>
    <property type="match status" value="1"/>
</dbReference>
<evidence type="ECO:0000256" key="4">
    <source>
        <dbReference type="ARBA" id="ARBA00022840"/>
    </source>
</evidence>
<dbReference type="Pfam" id="PF00069">
    <property type="entry name" value="Pkinase"/>
    <property type="match status" value="1"/>
</dbReference>
<comment type="catalytic activity">
    <reaction evidence="9">
        <text>L-tyrosyl-[protein] + ATP = O-phospho-L-tyrosyl-[protein] + ADP + H(+)</text>
        <dbReference type="Rhea" id="RHEA:10596"/>
        <dbReference type="Rhea" id="RHEA-COMP:10136"/>
        <dbReference type="Rhea" id="RHEA-COMP:20101"/>
        <dbReference type="ChEBI" id="CHEBI:15378"/>
        <dbReference type="ChEBI" id="CHEBI:30616"/>
        <dbReference type="ChEBI" id="CHEBI:46858"/>
        <dbReference type="ChEBI" id="CHEBI:61978"/>
        <dbReference type="ChEBI" id="CHEBI:456216"/>
        <dbReference type="EC" id="2.7.12.2"/>
    </reaction>
</comment>
<dbReference type="Gene3D" id="1.10.510.10">
    <property type="entry name" value="Transferase(Phosphotransferase) domain 1"/>
    <property type="match status" value="1"/>
</dbReference>
<dbReference type="PANTHER" id="PTHR48013:SF9">
    <property type="entry name" value="DUAL SPECIFICITY MITOGEN-ACTIVATED PROTEIN KINASE KINASE 5"/>
    <property type="match status" value="1"/>
</dbReference>
<keyword evidence="11" id="KW-0723">Serine/threonine-protein kinase</keyword>
<keyword evidence="1" id="KW-0808">Transferase</keyword>
<keyword evidence="14" id="KW-1185">Reference proteome</keyword>
<comment type="caution">
    <text evidence="13">The sequence shown here is derived from an EMBL/GenBank/DDBJ whole genome shotgun (WGS) entry which is preliminary data.</text>
</comment>
<evidence type="ECO:0000256" key="5">
    <source>
        <dbReference type="ARBA" id="ARBA00038035"/>
    </source>
</evidence>
<dbReference type="InterPro" id="IPR011009">
    <property type="entry name" value="Kinase-like_dom_sf"/>
</dbReference>
<keyword evidence="3" id="KW-0418">Kinase</keyword>
<organism evidence="13 14">
    <name type="scientific">Tritrichomonas musculus</name>
    <dbReference type="NCBI Taxonomy" id="1915356"/>
    <lineage>
        <taxon>Eukaryota</taxon>
        <taxon>Metamonada</taxon>
        <taxon>Parabasalia</taxon>
        <taxon>Tritrichomonadida</taxon>
        <taxon>Tritrichomonadidae</taxon>
        <taxon>Tritrichomonas</taxon>
    </lineage>
</organism>
<evidence type="ECO:0000256" key="2">
    <source>
        <dbReference type="ARBA" id="ARBA00022741"/>
    </source>
</evidence>
<proteinExistence type="inferred from homology"/>